<keyword evidence="3" id="KW-1278">Translocase</keyword>
<comment type="function">
    <text evidence="3">NDH-1 shuttles electrons from NADH, via FMN and iron-sulfur (Fe-S) centers, to quinones in the respiratory chain. The immediate electron acceptor for the enzyme in this species is believed to be ubiquinone. Couples the redox reaction to proton translocation (for every two electrons transferred, four hydrogen ions are translocated across the cytoplasmic membrane), and thus conserves the redox energy in a proton gradient.</text>
</comment>
<name>A0A1G1KWY4_9BACT</name>
<dbReference type="HAMAP" id="MF_01357">
    <property type="entry name" value="NDH1_NuoC"/>
    <property type="match status" value="1"/>
</dbReference>
<comment type="subcellular location">
    <subcellularLocation>
        <location evidence="3">Cell membrane</location>
        <topology evidence="3">Peripheral membrane protein</topology>
        <orientation evidence="3">Cytoplasmic side</orientation>
    </subcellularLocation>
</comment>
<comment type="subunit">
    <text evidence="3">NDH-1 is composed of 14 different subunits. Subunits NuoB, C, D, E, F, and G constitute the peripheral sector of the complex.</text>
</comment>
<evidence type="ECO:0000313" key="6">
    <source>
        <dbReference type="Proteomes" id="UP000178187"/>
    </source>
</evidence>
<gene>
    <name evidence="3" type="primary">nuoC</name>
    <name evidence="5" type="ORF">A3G33_09655</name>
</gene>
<dbReference type="GO" id="GO:0008137">
    <property type="term" value="F:NADH dehydrogenase (ubiquinone) activity"/>
    <property type="evidence" value="ECO:0007669"/>
    <property type="project" value="InterPro"/>
</dbReference>
<keyword evidence="3" id="KW-0472">Membrane</keyword>
<dbReference type="InterPro" id="IPR037232">
    <property type="entry name" value="NADH_quin_OxRdtase_su_C/D-like"/>
</dbReference>
<keyword evidence="3" id="KW-0830">Ubiquinone</keyword>
<dbReference type="NCBIfam" id="TIGR01961">
    <property type="entry name" value="NuoC_fam"/>
    <property type="match status" value="1"/>
</dbReference>
<dbReference type="AlphaFoldDB" id="A0A1G1KWY4"/>
<dbReference type="PANTHER" id="PTHR10884">
    <property type="entry name" value="NADH DEHYDROGENASE UBIQUINONE IRON-SULFUR PROTEIN 3"/>
    <property type="match status" value="1"/>
</dbReference>
<evidence type="ECO:0000259" key="4">
    <source>
        <dbReference type="Pfam" id="PF00329"/>
    </source>
</evidence>
<organism evidence="5 6">
    <name type="scientific">Candidatus Danuiimicrobium aquiferis</name>
    <dbReference type="NCBI Taxonomy" id="1801832"/>
    <lineage>
        <taxon>Bacteria</taxon>
        <taxon>Pseudomonadati</taxon>
        <taxon>Candidatus Omnitrophota</taxon>
        <taxon>Candidatus Danuiimicrobium</taxon>
    </lineage>
</organism>
<dbReference type="Proteomes" id="UP000178187">
    <property type="component" value="Unassembled WGS sequence"/>
</dbReference>
<sequence>MKTIEEIKQAIETKFGVQISIENNSLLIPKEKWPEIASFLKTDPEYSFDYLSSVTGTDYKDYLEVVYHLYSMGRECGPLVIKIRTDRNAAQIPSVVSIWRSAEFQEREAYDLLGIHFEGHPDLRRIFMWEGFVGHPLRKDYVTEDQDRKI</sequence>
<dbReference type="InterPro" id="IPR010218">
    <property type="entry name" value="NADH_DH_suC"/>
</dbReference>
<dbReference type="GO" id="GO:0048038">
    <property type="term" value="F:quinone binding"/>
    <property type="evidence" value="ECO:0007669"/>
    <property type="project" value="UniProtKB-KW"/>
</dbReference>
<keyword evidence="3" id="KW-0874">Quinone</keyword>
<reference evidence="5 6" key="1">
    <citation type="journal article" date="2016" name="Nat. Commun.">
        <title>Thousands of microbial genomes shed light on interconnected biogeochemical processes in an aquifer system.</title>
        <authorList>
            <person name="Anantharaman K."/>
            <person name="Brown C.T."/>
            <person name="Hug L.A."/>
            <person name="Sharon I."/>
            <person name="Castelle C.J."/>
            <person name="Probst A.J."/>
            <person name="Thomas B.C."/>
            <person name="Singh A."/>
            <person name="Wilkins M.J."/>
            <person name="Karaoz U."/>
            <person name="Brodie E.L."/>
            <person name="Williams K.H."/>
            <person name="Hubbard S.S."/>
            <person name="Banfield J.F."/>
        </authorList>
    </citation>
    <scope>NUCLEOTIDE SEQUENCE [LARGE SCALE GENOMIC DNA]</scope>
</reference>
<keyword evidence="3" id="KW-1003">Cell membrane</keyword>
<evidence type="ECO:0000313" key="5">
    <source>
        <dbReference type="EMBL" id="OGW97444.1"/>
    </source>
</evidence>
<keyword evidence="3" id="KW-0520">NAD</keyword>
<evidence type="ECO:0000256" key="1">
    <source>
        <dbReference type="ARBA" id="ARBA00007569"/>
    </source>
</evidence>
<comment type="caution">
    <text evidence="5">The sequence shown here is derived from an EMBL/GenBank/DDBJ whole genome shotgun (WGS) entry which is preliminary data.</text>
</comment>
<dbReference type="SUPFAM" id="SSF143243">
    <property type="entry name" value="Nqo5-like"/>
    <property type="match status" value="1"/>
</dbReference>
<keyword evidence="2 3" id="KW-0813">Transport</keyword>
<dbReference type="Pfam" id="PF00329">
    <property type="entry name" value="Complex1_30kDa"/>
    <property type="match status" value="1"/>
</dbReference>
<dbReference type="GO" id="GO:0005886">
    <property type="term" value="C:plasma membrane"/>
    <property type="evidence" value="ECO:0007669"/>
    <property type="project" value="UniProtKB-SubCell"/>
</dbReference>
<accession>A0A1G1KWY4</accession>
<dbReference type="EC" id="7.1.1.-" evidence="3"/>
<proteinExistence type="inferred from homology"/>
<evidence type="ECO:0000256" key="2">
    <source>
        <dbReference type="ARBA" id="ARBA00022448"/>
    </source>
</evidence>
<dbReference type="GO" id="GO:0050136">
    <property type="term" value="F:NADH dehydrogenase (quinone) (non-electrogenic) activity"/>
    <property type="evidence" value="ECO:0007669"/>
    <property type="project" value="UniProtKB-UniRule"/>
</dbReference>
<protein>
    <recommendedName>
        <fullName evidence="3">NADH-quinone oxidoreductase subunit C</fullName>
        <ecNumber evidence="3">7.1.1.-</ecNumber>
    </recommendedName>
    <alternativeName>
        <fullName evidence="3">NADH dehydrogenase I subunit C</fullName>
    </alternativeName>
    <alternativeName>
        <fullName evidence="3">NDH-1 subunit C</fullName>
    </alternativeName>
</protein>
<dbReference type="PANTHER" id="PTHR10884:SF14">
    <property type="entry name" value="NADH DEHYDROGENASE [UBIQUINONE] IRON-SULFUR PROTEIN 3, MITOCHONDRIAL"/>
    <property type="match status" value="1"/>
</dbReference>
<comment type="catalytic activity">
    <reaction evidence="3">
        <text>a quinone + NADH + 5 H(+)(in) = a quinol + NAD(+) + 4 H(+)(out)</text>
        <dbReference type="Rhea" id="RHEA:57888"/>
        <dbReference type="ChEBI" id="CHEBI:15378"/>
        <dbReference type="ChEBI" id="CHEBI:24646"/>
        <dbReference type="ChEBI" id="CHEBI:57540"/>
        <dbReference type="ChEBI" id="CHEBI:57945"/>
        <dbReference type="ChEBI" id="CHEBI:132124"/>
    </reaction>
</comment>
<dbReference type="EMBL" id="MHFR01000042">
    <property type="protein sequence ID" value="OGW97444.1"/>
    <property type="molecule type" value="Genomic_DNA"/>
</dbReference>
<dbReference type="InterPro" id="IPR001268">
    <property type="entry name" value="NADH_UbQ_OxRdtase_30kDa_su"/>
</dbReference>
<dbReference type="Gene3D" id="3.30.460.80">
    <property type="entry name" value="NADH:ubiquinone oxidoreductase, 30kDa subunit"/>
    <property type="match status" value="1"/>
</dbReference>
<evidence type="ECO:0000256" key="3">
    <source>
        <dbReference type="HAMAP-Rule" id="MF_01357"/>
    </source>
</evidence>
<comment type="similarity">
    <text evidence="1 3">Belongs to the complex I 30 kDa subunit family.</text>
</comment>
<feature type="domain" description="NADH:ubiquinone oxidoreductase 30kDa subunit" evidence="4">
    <location>
        <begin position="28"/>
        <end position="145"/>
    </location>
</feature>